<comment type="cofactor">
    <cofactor evidence="1">
        <name>Mg(2+)</name>
        <dbReference type="ChEBI" id="CHEBI:18420"/>
    </cofactor>
</comment>
<keyword evidence="5" id="KW-1185">Reference proteome</keyword>
<evidence type="ECO:0000313" key="4">
    <source>
        <dbReference type="EMBL" id="RUO72291.1"/>
    </source>
</evidence>
<name>A0A432Z340_9GAMM</name>
<evidence type="ECO:0000256" key="2">
    <source>
        <dbReference type="ARBA" id="ARBA00022801"/>
    </source>
</evidence>
<dbReference type="InterPro" id="IPR006439">
    <property type="entry name" value="HAD-SF_hydro_IA"/>
</dbReference>
<dbReference type="EMBL" id="PIQE01000003">
    <property type="protein sequence ID" value="RUO72291.1"/>
    <property type="molecule type" value="Genomic_DNA"/>
</dbReference>
<proteinExistence type="predicted"/>
<dbReference type="AlphaFoldDB" id="A0A432Z340"/>
<reference evidence="5" key="1">
    <citation type="journal article" date="2018" name="Front. Microbiol.">
        <title>Genome-Based Analysis Reveals the Taxonomy and Diversity of the Family Idiomarinaceae.</title>
        <authorList>
            <person name="Liu Y."/>
            <person name="Lai Q."/>
            <person name="Shao Z."/>
        </authorList>
    </citation>
    <scope>NUCLEOTIDE SEQUENCE [LARGE SCALE GENOMIC DNA]</scope>
    <source>
        <strain evidence="5">c121</strain>
    </source>
</reference>
<dbReference type="PANTHER" id="PTHR46470">
    <property type="entry name" value="N-ACYLNEURAMINATE-9-PHOSPHATASE"/>
    <property type="match status" value="1"/>
</dbReference>
<dbReference type="Gene3D" id="3.40.50.1000">
    <property type="entry name" value="HAD superfamily/HAD-like"/>
    <property type="match status" value="1"/>
</dbReference>
<gene>
    <name evidence="4" type="ORF">CWI80_10875</name>
</gene>
<dbReference type="SUPFAM" id="SSF56784">
    <property type="entry name" value="HAD-like"/>
    <property type="match status" value="1"/>
</dbReference>
<dbReference type="Gene3D" id="1.20.120.1600">
    <property type="match status" value="1"/>
</dbReference>
<dbReference type="InterPro" id="IPR051400">
    <property type="entry name" value="HAD-like_hydrolase"/>
</dbReference>
<keyword evidence="3" id="KW-0460">Magnesium</keyword>
<organism evidence="4 5">
    <name type="scientific">Pseudidiomarina sediminum</name>
    <dbReference type="NCBI Taxonomy" id="431675"/>
    <lineage>
        <taxon>Bacteria</taxon>
        <taxon>Pseudomonadati</taxon>
        <taxon>Pseudomonadota</taxon>
        <taxon>Gammaproteobacteria</taxon>
        <taxon>Alteromonadales</taxon>
        <taxon>Idiomarinaceae</taxon>
        <taxon>Pseudidiomarina</taxon>
    </lineage>
</organism>
<dbReference type="SFLD" id="SFLDG01129">
    <property type="entry name" value="C1.5:_HAD__Beta-PGM__Phosphata"/>
    <property type="match status" value="1"/>
</dbReference>
<dbReference type="SFLD" id="SFLDS00003">
    <property type="entry name" value="Haloacid_Dehalogenase"/>
    <property type="match status" value="1"/>
</dbReference>
<evidence type="ECO:0000313" key="5">
    <source>
        <dbReference type="Proteomes" id="UP000287022"/>
    </source>
</evidence>
<dbReference type="STRING" id="1122124.GCA_000423165_01744"/>
<dbReference type="RefSeq" id="WP_026860493.1">
    <property type="nucleotide sequence ID" value="NZ_PIQE01000003.1"/>
</dbReference>
<dbReference type="GO" id="GO:0009231">
    <property type="term" value="P:riboflavin biosynthetic process"/>
    <property type="evidence" value="ECO:0007669"/>
    <property type="project" value="TreeGrafter"/>
</dbReference>
<dbReference type="Pfam" id="PF00702">
    <property type="entry name" value="Hydrolase"/>
    <property type="match status" value="1"/>
</dbReference>
<dbReference type="NCBIfam" id="TIGR01549">
    <property type="entry name" value="HAD-SF-IA-v1"/>
    <property type="match status" value="1"/>
</dbReference>
<protein>
    <submittedName>
        <fullName evidence="4">Phosphoesterase</fullName>
    </submittedName>
</protein>
<dbReference type="PANTHER" id="PTHR46470:SF4">
    <property type="entry name" value="5-AMINO-6-(5-PHOSPHO-D-RIBITYLAMINO)URACIL PHOSPHATASE YIGB"/>
    <property type="match status" value="1"/>
</dbReference>
<dbReference type="GO" id="GO:0016787">
    <property type="term" value="F:hydrolase activity"/>
    <property type="evidence" value="ECO:0007669"/>
    <property type="project" value="UniProtKB-KW"/>
</dbReference>
<keyword evidence="2" id="KW-0378">Hydrolase</keyword>
<comment type="caution">
    <text evidence="4">The sequence shown here is derived from an EMBL/GenBank/DDBJ whole genome shotgun (WGS) entry which is preliminary data.</text>
</comment>
<evidence type="ECO:0000256" key="1">
    <source>
        <dbReference type="ARBA" id="ARBA00001946"/>
    </source>
</evidence>
<dbReference type="Proteomes" id="UP000287022">
    <property type="component" value="Unassembled WGS sequence"/>
</dbReference>
<accession>A0A432Z340</accession>
<sequence>MQFFRRLKPVQALSFDLDDTLYDNVPVMERAEREAYHALCEYYPQAGQWSQQQWADLRHRLMQTDPNLAADMTALRLATLEQGLLQLGTEAQQARQGAEQIFATFLRHRNNVQVSAETHQLLAELAQRYPLIALSNGNVDTAAIGLAEYFALVVQPGQGIRGKPHGDMFAVATETFPQIPASAWLHVGDSPHADVFGGQRFGWQTAWYRQGLYQADTLSVLPTVAFDSLQQLRALLLD</sequence>
<dbReference type="InterPro" id="IPR036412">
    <property type="entry name" value="HAD-like_sf"/>
</dbReference>
<dbReference type="InterPro" id="IPR023214">
    <property type="entry name" value="HAD_sf"/>
</dbReference>
<evidence type="ECO:0000256" key="3">
    <source>
        <dbReference type="ARBA" id="ARBA00022842"/>
    </source>
</evidence>